<evidence type="ECO:0000313" key="2">
    <source>
        <dbReference type="Proteomes" id="UP000293823"/>
    </source>
</evidence>
<dbReference type="AlphaFoldDB" id="A0A4Q4S1F4"/>
<dbReference type="Proteomes" id="UP000293823">
    <property type="component" value="Unassembled WGS sequence"/>
</dbReference>
<dbReference type="PANTHER" id="PTHR40619:SF3">
    <property type="entry name" value="FUNGAL STAND N-TERMINAL GOODBYE DOMAIN-CONTAINING PROTEIN"/>
    <property type="match status" value="1"/>
</dbReference>
<sequence length="206" mass="22582">MAQSPTSFLCAKLASAIQSSSEVSKEPSLHPPVETIAISFCCAEHLDRKDPHQGAQGIIRSLIAQLLVYYNKFDSRLIKQLLKSDLDHLKPLCATLKIMINELPEEVALTCIINAITIHEDSKARCKKVDSVLDTLIEIAESDDELKCAFKLLVTSPRVSRRYSARTGGKACATVLMMPEKVASQGAFTKTKWGDNMQAGQNGYTG</sequence>
<gene>
    <name evidence="1" type="ORF">AA0113_g5989</name>
</gene>
<dbReference type="EMBL" id="PEJP01000021">
    <property type="protein sequence ID" value="RYO63512.1"/>
    <property type="molecule type" value="Genomic_DNA"/>
</dbReference>
<proteinExistence type="predicted"/>
<comment type="caution">
    <text evidence="1">The sequence shown here is derived from an EMBL/GenBank/DDBJ whole genome shotgun (WGS) entry which is preliminary data.</text>
</comment>
<dbReference type="OrthoDB" id="5419927at2759"/>
<evidence type="ECO:0000313" key="1">
    <source>
        <dbReference type="EMBL" id="RYO63512.1"/>
    </source>
</evidence>
<keyword evidence="2" id="KW-1185">Reference proteome</keyword>
<accession>A0A4Q4S1F4</accession>
<organism evidence="1 2">
    <name type="scientific">Alternaria arborescens</name>
    <dbReference type="NCBI Taxonomy" id="156630"/>
    <lineage>
        <taxon>Eukaryota</taxon>
        <taxon>Fungi</taxon>
        <taxon>Dikarya</taxon>
        <taxon>Ascomycota</taxon>
        <taxon>Pezizomycotina</taxon>
        <taxon>Dothideomycetes</taxon>
        <taxon>Pleosporomycetidae</taxon>
        <taxon>Pleosporales</taxon>
        <taxon>Pleosporineae</taxon>
        <taxon>Pleosporaceae</taxon>
        <taxon>Alternaria</taxon>
        <taxon>Alternaria sect. Alternaria</taxon>
    </lineage>
</organism>
<reference evidence="2" key="1">
    <citation type="journal article" date="2019" name="bioRxiv">
        <title>Genomics, evolutionary history and diagnostics of the Alternaria alternata species group including apple and Asian pear pathotypes.</title>
        <authorList>
            <person name="Armitage A.D."/>
            <person name="Cockerton H.M."/>
            <person name="Sreenivasaprasad S."/>
            <person name="Woodhall J.W."/>
            <person name="Lane C.R."/>
            <person name="Harrison R.J."/>
            <person name="Clarkson J.P."/>
        </authorList>
    </citation>
    <scope>NUCLEOTIDE SEQUENCE [LARGE SCALE GENOMIC DNA]</scope>
    <source>
        <strain evidence="2">RGR 97.0016</strain>
    </source>
</reference>
<protein>
    <submittedName>
        <fullName evidence="1">Uncharacterized protein</fullName>
    </submittedName>
</protein>
<name>A0A4Q4S1F4_9PLEO</name>
<dbReference type="PANTHER" id="PTHR40619">
    <property type="entry name" value="FUNGAL STAND N-TERMINAL GOODBYE DOMAIN-CONTAINING PROTEIN"/>
    <property type="match status" value="1"/>
</dbReference>